<proteinExistence type="predicted"/>
<reference evidence="4 5" key="1">
    <citation type="submission" date="2016-01" db="EMBL/GenBank/DDBJ databases">
        <title>Genome sequence of the yeast Holleya sinecauda.</title>
        <authorList>
            <person name="Dietrich F.S."/>
        </authorList>
    </citation>
    <scope>NUCLEOTIDE SEQUENCE [LARGE SCALE GENOMIC DNA]</scope>
    <source>
        <strain evidence="4 5">ATCC 58844</strain>
    </source>
</reference>
<evidence type="ECO:0000256" key="2">
    <source>
        <dbReference type="ARBA" id="ARBA00022737"/>
    </source>
</evidence>
<organism evidence="4 5">
    <name type="scientific">Eremothecium sinecaudum</name>
    <dbReference type="NCBI Taxonomy" id="45286"/>
    <lineage>
        <taxon>Eukaryota</taxon>
        <taxon>Fungi</taxon>
        <taxon>Dikarya</taxon>
        <taxon>Ascomycota</taxon>
        <taxon>Saccharomycotina</taxon>
        <taxon>Saccharomycetes</taxon>
        <taxon>Saccharomycetales</taxon>
        <taxon>Saccharomycetaceae</taxon>
        <taxon>Eremothecium</taxon>
    </lineage>
</organism>
<keyword evidence="5" id="KW-1185">Reference proteome</keyword>
<feature type="repeat" description="WD" evidence="3">
    <location>
        <begin position="229"/>
        <end position="263"/>
    </location>
</feature>
<dbReference type="OrthoDB" id="10262475at2759"/>
<evidence type="ECO:0000256" key="1">
    <source>
        <dbReference type="ARBA" id="ARBA00022574"/>
    </source>
</evidence>
<sequence length="314" mass="34618">MTYTELKDVSSDYLGGICLHDELNQLIVASWDGTVSLYDWEQNKLLGRLRHKWSLTSVALCVGSTKCYVGSVQGEILELDWESERLVLVQGVSCTLGVSCMGSYGHYLVAGSWDGSFIVIDTRRNSVSTKQKLIGKVLSLDCSESRIVCLTTDGIFVFDALNLNNPPIRRDSGLKYQSRCIKLVGKDAGYVQSSIDGRVAVEYFDNSVAKFAFRCHRLNLKDMQLVFPVNALCFNPISGMLYTGGADGKVVAWNLVSKKKSEELPKVEDSVVKLCCNKKALIIAACDDSFKTGAVADDVKLHPSRIYIMPLKAS</sequence>
<dbReference type="InterPro" id="IPR015943">
    <property type="entry name" value="WD40/YVTN_repeat-like_dom_sf"/>
</dbReference>
<accession>A0A120K2T5</accession>
<dbReference type="AlphaFoldDB" id="A0A120K2T5"/>
<gene>
    <name evidence="4" type="ORF">AW171_hschr84580</name>
</gene>
<dbReference type="InterPro" id="IPR036322">
    <property type="entry name" value="WD40_repeat_dom_sf"/>
</dbReference>
<name>A0A120K2T5_9SACH</name>
<keyword evidence="2" id="KW-0677">Repeat</keyword>
<dbReference type="RefSeq" id="XP_017989527.1">
    <property type="nucleotide sequence ID" value="XM_018134201.1"/>
</dbReference>
<dbReference type="InterPro" id="IPR001680">
    <property type="entry name" value="WD40_rpt"/>
</dbReference>
<dbReference type="Proteomes" id="UP000243052">
    <property type="component" value="Chromosome viii"/>
</dbReference>
<evidence type="ECO:0000313" key="4">
    <source>
        <dbReference type="EMBL" id="AMD22531.1"/>
    </source>
</evidence>
<dbReference type="Pfam" id="PF00400">
    <property type="entry name" value="WD40"/>
    <property type="match status" value="1"/>
</dbReference>
<dbReference type="STRING" id="45286.A0A120K2T5"/>
<evidence type="ECO:0000313" key="5">
    <source>
        <dbReference type="Proteomes" id="UP000243052"/>
    </source>
</evidence>
<dbReference type="Gene3D" id="2.130.10.10">
    <property type="entry name" value="YVTN repeat-like/Quinoprotein amine dehydrogenase"/>
    <property type="match status" value="1"/>
</dbReference>
<dbReference type="EMBL" id="CP014248">
    <property type="protein sequence ID" value="AMD22531.1"/>
    <property type="molecule type" value="Genomic_DNA"/>
</dbReference>
<dbReference type="GeneID" id="28725890"/>
<evidence type="ECO:0000256" key="3">
    <source>
        <dbReference type="PROSITE-ProRule" id="PRU00221"/>
    </source>
</evidence>
<dbReference type="SMART" id="SM00320">
    <property type="entry name" value="WD40"/>
    <property type="match status" value="4"/>
</dbReference>
<dbReference type="PROSITE" id="PS50082">
    <property type="entry name" value="WD_REPEATS_2"/>
    <property type="match status" value="1"/>
</dbReference>
<dbReference type="SUPFAM" id="SSF50978">
    <property type="entry name" value="WD40 repeat-like"/>
    <property type="match status" value="1"/>
</dbReference>
<dbReference type="PANTHER" id="PTHR10971">
    <property type="entry name" value="MRNA EXPORT FACTOR AND BUB3"/>
    <property type="match status" value="1"/>
</dbReference>
<protein>
    <submittedName>
        <fullName evidence="4">HHL239Wp</fullName>
    </submittedName>
</protein>
<keyword evidence="1 3" id="KW-0853">WD repeat</keyword>